<evidence type="ECO:0000256" key="1">
    <source>
        <dbReference type="ARBA" id="ARBA00022723"/>
    </source>
</evidence>
<dbReference type="InterPro" id="IPR019787">
    <property type="entry name" value="Znf_PHD-finger"/>
</dbReference>
<evidence type="ECO:0000256" key="3">
    <source>
        <dbReference type="ARBA" id="ARBA00022833"/>
    </source>
</evidence>
<dbReference type="Gene3D" id="3.30.40.10">
    <property type="entry name" value="Zinc/RING finger domain, C3HC4 (zinc finger)"/>
    <property type="match status" value="1"/>
</dbReference>
<dbReference type="InterPro" id="IPR001965">
    <property type="entry name" value="Znf_PHD"/>
</dbReference>
<dbReference type="OrthoDB" id="543934at2759"/>
<dbReference type="SMART" id="SM00249">
    <property type="entry name" value="PHD"/>
    <property type="match status" value="1"/>
</dbReference>
<feature type="domain" description="PHD-type" evidence="5">
    <location>
        <begin position="434"/>
        <end position="484"/>
    </location>
</feature>
<organism evidence="6 7">
    <name type="scientific">Chlamydomonas eustigma</name>
    <dbReference type="NCBI Taxonomy" id="1157962"/>
    <lineage>
        <taxon>Eukaryota</taxon>
        <taxon>Viridiplantae</taxon>
        <taxon>Chlorophyta</taxon>
        <taxon>core chlorophytes</taxon>
        <taxon>Chlorophyceae</taxon>
        <taxon>CS clade</taxon>
        <taxon>Chlamydomonadales</taxon>
        <taxon>Chlamydomonadaceae</taxon>
        <taxon>Chlamydomonas</taxon>
    </lineage>
</organism>
<dbReference type="Gene3D" id="3.40.50.150">
    <property type="entry name" value="Vaccinia Virus protein VP39"/>
    <property type="match status" value="1"/>
</dbReference>
<dbReference type="PROSITE" id="PS50016">
    <property type="entry name" value="ZF_PHD_2"/>
    <property type="match status" value="1"/>
</dbReference>
<protein>
    <recommendedName>
        <fullName evidence="5">PHD-type domain-containing protein</fullName>
    </recommendedName>
</protein>
<keyword evidence="7" id="KW-1185">Reference proteome</keyword>
<evidence type="ECO:0000256" key="4">
    <source>
        <dbReference type="PROSITE-ProRule" id="PRU00146"/>
    </source>
</evidence>
<dbReference type="InterPro" id="IPR029063">
    <property type="entry name" value="SAM-dependent_MTases_sf"/>
</dbReference>
<dbReference type="SUPFAM" id="SSF53335">
    <property type="entry name" value="S-adenosyl-L-methionine-dependent methyltransferases"/>
    <property type="match status" value="1"/>
</dbReference>
<dbReference type="EMBL" id="BEGY01000236">
    <property type="protein sequence ID" value="GAX86161.1"/>
    <property type="molecule type" value="Genomic_DNA"/>
</dbReference>
<dbReference type="InterPro" id="IPR013083">
    <property type="entry name" value="Znf_RING/FYVE/PHD"/>
</dbReference>
<dbReference type="Pfam" id="PF00628">
    <property type="entry name" value="PHD"/>
    <property type="match status" value="1"/>
</dbReference>
<keyword evidence="1" id="KW-0479">Metal-binding</keyword>
<keyword evidence="3" id="KW-0862">Zinc</keyword>
<evidence type="ECO:0000313" key="7">
    <source>
        <dbReference type="Proteomes" id="UP000232323"/>
    </source>
</evidence>
<dbReference type="AlphaFoldDB" id="A0A250XSU2"/>
<evidence type="ECO:0000256" key="2">
    <source>
        <dbReference type="ARBA" id="ARBA00022771"/>
    </source>
</evidence>
<dbReference type="Proteomes" id="UP000232323">
    <property type="component" value="Unassembled WGS sequence"/>
</dbReference>
<evidence type="ECO:0000259" key="5">
    <source>
        <dbReference type="PROSITE" id="PS50016"/>
    </source>
</evidence>
<sequence length="731" mass="81224">MVSGLDCLLRNGVKILQYSYCDLSHHARAVAHHRLTQLTVQYPDQLPLEAWSSAFTALPQDVYAITEEHLSFAGALEEDPILLIAGFECAYLSPAGSRKGLQGSESSTFYPLLSVLASLQRMRSSYAFPVAYLIENTATQYAYGSSRAMNDSLHELYAKIGSPAVLDAANVGSYAHRLRNYWSNLVSSSALQCVLDSFERDPDLKLSDVLYTTNPQLFTKTRSYPWCTANVPGHEFLSLAAQHLAVERQESSTSTDPDIWMDDHTLAFLLDPGMDLSMHSDAERKRILRRASSYVMTGKLLYRKMPDGNLKVVPEPSLRLEIAKKLHEDNGQNLLITQHRDTLRYAKLRSGGYMPQLREFKHGQFVYIKDHDSMHDSAMSLILRVKEVRPSAVLILMDRDNKTLAVNSKHCTPCHLSITEIEEASLVFAKPTIDLPCEKCNMPHDDHVMVLCDSCNRGYHIYCLTPPLTTVPPGIWVCPECSHSGVTELTIKTLWATDQFYQDARRAKEFRPTSGPRHKQRGRPRNIAIPTAVTASNAPALLLKRGPGRPKKIPTALVALMPTYKWSYPRAVEQGLPDLLPGISDPAFSKHISSFSPGGNRFKQHFSLVSAAELSTLLHLLDDSYSHSILDVAHGAAAGVILHLPASESFSITTNEYLCMMFQRISISTPCSQSPIHSSRNITACTSLLSAPHYHLQTSSFRSLPFMLSMLPVVSFPRSTFCTATTAATLG</sequence>
<evidence type="ECO:0000313" key="6">
    <source>
        <dbReference type="EMBL" id="GAX86161.1"/>
    </source>
</evidence>
<gene>
    <name evidence="6" type="ORF">CEUSTIGMA_g13574.t1</name>
</gene>
<name>A0A250XSU2_9CHLO</name>
<dbReference type="GO" id="GO:0008270">
    <property type="term" value="F:zinc ion binding"/>
    <property type="evidence" value="ECO:0007669"/>
    <property type="project" value="UniProtKB-KW"/>
</dbReference>
<dbReference type="SUPFAM" id="SSF57903">
    <property type="entry name" value="FYVE/PHD zinc finger"/>
    <property type="match status" value="1"/>
</dbReference>
<proteinExistence type="predicted"/>
<accession>A0A250XSU2</accession>
<dbReference type="CDD" id="cd15543">
    <property type="entry name" value="PHD_RSF1"/>
    <property type="match status" value="1"/>
</dbReference>
<comment type="caution">
    <text evidence="6">The sequence shown here is derived from an EMBL/GenBank/DDBJ whole genome shotgun (WGS) entry which is preliminary data.</text>
</comment>
<dbReference type="PANTHER" id="PTHR24102">
    <property type="entry name" value="PHD FINGER PROTEIN"/>
    <property type="match status" value="1"/>
</dbReference>
<dbReference type="PANTHER" id="PTHR24102:SF28">
    <property type="entry name" value="PHD-TYPE DOMAIN-CONTAINING PROTEIN"/>
    <property type="match status" value="1"/>
</dbReference>
<reference evidence="6 7" key="1">
    <citation type="submission" date="2017-08" db="EMBL/GenBank/DDBJ databases">
        <title>Acidophilic green algal genome provides insights into adaptation to an acidic environment.</title>
        <authorList>
            <person name="Hirooka S."/>
            <person name="Hirose Y."/>
            <person name="Kanesaki Y."/>
            <person name="Higuchi S."/>
            <person name="Fujiwara T."/>
            <person name="Onuma R."/>
            <person name="Era A."/>
            <person name="Ohbayashi R."/>
            <person name="Uzuka A."/>
            <person name="Nozaki H."/>
            <person name="Yoshikawa H."/>
            <person name="Miyagishima S.Y."/>
        </authorList>
    </citation>
    <scope>NUCLEOTIDE SEQUENCE [LARGE SCALE GENOMIC DNA]</scope>
    <source>
        <strain evidence="6 7">NIES-2499</strain>
    </source>
</reference>
<keyword evidence="2 4" id="KW-0863">Zinc-finger</keyword>
<dbReference type="InterPro" id="IPR011011">
    <property type="entry name" value="Znf_FYVE_PHD"/>
</dbReference>